<keyword evidence="7" id="KW-1185">Reference proteome</keyword>
<dbReference type="AlphaFoldDB" id="A0A930YUQ5"/>
<evidence type="ECO:0000313" key="6">
    <source>
        <dbReference type="EMBL" id="MBF5026702.1"/>
    </source>
</evidence>
<feature type="transmembrane region" description="Helical" evidence="5">
    <location>
        <begin position="122"/>
        <end position="142"/>
    </location>
</feature>
<dbReference type="Pfam" id="PF02535">
    <property type="entry name" value="Zip"/>
    <property type="match status" value="1"/>
</dbReference>
<evidence type="ECO:0000256" key="1">
    <source>
        <dbReference type="ARBA" id="ARBA00004141"/>
    </source>
</evidence>
<dbReference type="PANTHER" id="PTHR11040">
    <property type="entry name" value="ZINC/IRON TRANSPORTER"/>
    <property type="match status" value="1"/>
</dbReference>
<name>A0A930YUQ5_9FLAO</name>
<reference evidence="6" key="1">
    <citation type="submission" date="2020-11" db="EMBL/GenBank/DDBJ databases">
        <title>Genome seq and assembly of Planobacterium sp.</title>
        <authorList>
            <person name="Chhetri G."/>
        </authorList>
    </citation>
    <scope>NUCLEOTIDE SEQUENCE</scope>
    <source>
        <strain evidence="6">GCR5</strain>
    </source>
</reference>
<dbReference type="EMBL" id="JADKYY010000002">
    <property type="protein sequence ID" value="MBF5026702.1"/>
    <property type="molecule type" value="Genomic_DNA"/>
</dbReference>
<gene>
    <name evidence="6" type="ORF">IC612_02685</name>
</gene>
<feature type="transmembrane region" description="Helical" evidence="5">
    <location>
        <begin position="31"/>
        <end position="51"/>
    </location>
</feature>
<feature type="transmembrane region" description="Helical" evidence="5">
    <location>
        <begin position="149"/>
        <end position="171"/>
    </location>
</feature>
<dbReference type="RefSeq" id="WP_194738629.1">
    <property type="nucleotide sequence ID" value="NZ_JADKYY010000002.1"/>
</dbReference>
<comment type="subcellular location">
    <subcellularLocation>
        <location evidence="1">Membrane</location>
        <topology evidence="1">Multi-pass membrane protein</topology>
    </subcellularLocation>
</comment>
<keyword evidence="3 5" id="KW-1133">Transmembrane helix</keyword>
<keyword evidence="4 5" id="KW-0472">Membrane</keyword>
<comment type="caution">
    <text evidence="6">The sequence shown here is derived from an EMBL/GenBank/DDBJ whole genome shotgun (WGS) entry which is preliminary data.</text>
</comment>
<evidence type="ECO:0000256" key="3">
    <source>
        <dbReference type="ARBA" id="ARBA00022989"/>
    </source>
</evidence>
<keyword evidence="2 5" id="KW-0812">Transmembrane</keyword>
<accession>A0A930YUQ5</accession>
<proteinExistence type="predicted"/>
<evidence type="ECO:0000256" key="2">
    <source>
        <dbReference type="ARBA" id="ARBA00022692"/>
    </source>
</evidence>
<dbReference type="GO" id="GO:0005385">
    <property type="term" value="F:zinc ion transmembrane transporter activity"/>
    <property type="evidence" value="ECO:0007669"/>
    <property type="project" value="TreeGrafter"/>
</dbReference>
<evidence type="ECO:0000313" key="7">
    <source>
        <dbReference type="Proteomes" id="UP000694480"/>
    </source>
</evidence>
<evidence type="ECO:0000256" key="4">
    <source>
        <dbReference type="ARBA" id="ARBA00023136"/>
    </source>
</evidence>
<dbReference type="GO" id="GO:0016020">
    <property type="term" value="C:membrane"/>
    <property type="evidence" value="ECO:0007669"/>
    <property type="project" value="UniProtKB-SubCell"/>
</dbReference>
<dbReference type="Proteomes" id="UP000694480">
    <property type="component" value="Unassembled WGS sequence"/>
</dbReference>
<organism evidence="6 7">
    <name type="scientific">Planobacterium oryzisoli</name>
    <dbReference type="NCBI Taxonomy" id="2771435"/>
    <lineage>
        <taxon>Bacteria</taxon>
        <taxon>Pseudomonadati</taxon>
        <taxon>Bacteroidota</taxon>
        <taxon>Flavobacteriia</taxon>
        <taxon>Flavobacteriales</taxon>
        <taxon>Weeksellaceae</taxon>
        <taxon>Chryseobacterium group</taxon>
        <taxon>Chryseobacterium</taxon>
    </lineage>
</organism>
<feature type="transmembrane region" description="Helical" evidence="5">
    <location>
        <begin position="208"/>
        <end position="226"/>
    </location>
</feature>
<protein>
    <submittedName>
        <fullName evidence="6">ZIP family metal transporter</fullName>
    </submittedName>
</protein>
<dbReference type="InterPro" id="IPR003689">
    <property type="entry name" value="ZIP"/>
</dbReference>
<feature type="transmembrane region" description="Helical" evidence="5">
    <location>
        <begin position="91"/>
        <end position="110"/>
    </location>
</feature>
<dbReference type="PANTHER" id="PTHR11040:SF44">
    <property type="entry name" value="PROTEIN ZNTC-RELATED"/>
    <property type="match status" value="1"/>
</dbReference>
<sequence>MVVLLLVLSVVVGVLLGRFFGKEQRWAKFLLILSAGFLIAVCLNEIFPAIYNAKVHNIGLWVIAGVLLQMFLENLTKGFEHGHMHHHSEKAILPIALILGLFIHAFIEGIPLANEKDLDSAYLQGILFHNVPISFVLGAFLFKNKKFTSYSWAVVIVFSLASPLGMLLGTYLDPKTYIYFLALVGGIFLHISSVIIFESNKNHNIDWLKISLVIAGVLLAMVGHMFHNH</sequence>
<feature type="transmembrane region" description="Helical" evidence="5">
    <location>
        <begin position="177"/>
        <end position="196"/>
    </location>
</feature>
<evidence type="ECO:0000256" key="5">
    <source>
        <dbReference type="SAM" id="Phobius"/>
    </source>
</evidence>